<dbReference type="InterPro" id="IPR037185">
    <property type="entry name" value="EmrE-like"/>
</dbReference>
<feature type="domain" description="EamA" evidence="7">
    <location>
        <begin position="8"/>
        <end position="138"/>
    </location>
</feature>
<dbReference type="InterPro" id="IPR050638">
    <property type="entry name" value="AA-Vitamin_Transporters"/>
</dbReference>
<evidence type="ECO:0000256" key="3">
    <source>
        <dbReference type="ARBA" id="ARBA00022692"/>
    </source>
</evidence>
<dbReference type="OrthoDB" id="20414at2"/>
<sequence>MRKLIVFMLFTLVTFTWGTTWMAMKIAVDTIPPIFATGLRFLCAAPVLLSIAWATKTPLLFPPGQRGFQVIVCLFYFAIPFTLTIYGEQFVGSGLASIMFANMPVAVLVASLFFLKEKAHFLQIVGLILSVTALSYILFQESQTEAQSNLFGILSLVLAVIMHACMYAQCKKRACQVAVVTFNALPCLGAGVILSILGWYAEKPHVQYFSMASLWAVMYLGSFAGIFGILCYFALQQKAGVFQASIAFLIFPLIALSFENLVYGHTLSNRSMISVVPLIFGILLTLIPKKHLRIY</sequence>
<feature type="transmembrane region" description="Helical" evidence="6">
    <location>
        <begin position="34"/>
        <end position="55"/>
    </location>
</feature>
<dbReference type="InterPro" id="IPR000620">
    <property type="entry name" value="EamA_dom"/>
</dbReference>
<evidence type="ECO:0000256" key="5">
    <source>
        <dbReference type="ARBA" id="ARBA00023136"/>
    </source>
</evidence>
<organism evidence="8 9">
    <name type="scientific">Candidatus Hamiltonella defensa</name>
    <name type="common">Bemisia tabaci</name>
    <dbReference type="NCBI Taxonomy" id="672795"/>
    <lineage>
        <taxon>Bacteria</taxon>
        <taxon>Pseudomonadati</taxon>
        <taxon>Pseudomonadota</taxon>
        <taxon>Gammaproteobacteria</taxon>
        <taxon>Enterobacterales</taxon>
        <taxon>Enterobacteriaceae</taxon>
        <taxon>aphid secondary symbionts</taxon>
        <taxon>Candidatus Williamhamiltonella</taxon>
    </lineage>
</organism>
<evidence type="ECO:0000313" key="8">
    <source>
        <dbReference type="EMBL" id="ASX27078.1"/>
    </source>
</evidence>
<evidence type="ECO:0000256" key="1">
    <source>
        <dbReference type="ARBA" id="ARBA00004651"/>
    </source>
</evidence>
<protein>
    <submittedName>
        <fullName evidence="8">Multidrug DMT transporter permease</fullName>
    </submittedName>
</protein>
<feature type="transmembrane region" description="Helical" evidence="6">
    <location>
        <begin position="270"/>
        <end position="287"/>
    </location>
</feature>
<keyword evidence="4 6" id="KW-1133">Transmembrane helix</keyword>
<dbReference type="Pfam" id="PF00892">
    <property type="entry name" value="EamA"/>
    <property type="match status" value="2"/>
</dbReference>
<gene>
    <name evidence="8" type="ORF">BA171_06955</name>
</gene>
<evidence type="ECO:0000256" key="2">
    <source>
        <dbReference type="ARBA" id="ARBA00022475"/>
    </source>
</evidence>
<feature type="transmembrane region" description="Helical" evidence="6">
    <location>
        <begin position="212"/>
        <end position="233"/>
    </location>
</feature>
<dbReference type="GO" id="GO:0005886">
    <property type="term" value="C:plasma membrane"/>
    <property type="evidence" value="ECO:0007669"/>
    <property type="project" value="UniProtKB-SubCell"/>
</dbReference>
<feature type="transmembrane region" description="Helical" evidence="6">
    <location>
        <begin position="121"/>
        <end position="139"/>
    </location>
</feature>
<dbReference type="RefSeq" id="WP_016857078.1">
    <property type="nucleotide sequence ID" value="NZ_CP016303.1"/>
</dbReference>
<feature type="transmembrane region" description="Helical" evidence="6">
    <location>
        <begin position="67"/>
        <end position="87"/>
    </location>
</feature>
<keyword evidence="5 6" id="KW-0472">Membrane</keyword>
<dbReference type="SUPFAM" id="SSF103481">
    <property type="entry name" value="Multidrug resistance efflux transporter EmrE"/>
    <property type="match status" value="2"/>
</dbReference>
<reference evidence="9" key="1">
    <citation type="submission" date="2016-06" db="EMBL/GenBank/DDBJ databases">
        <authorList>
            <person name="Chen W."/>
            <person name="Hasegawa D.K."/>
        </authorList>
    </citation>
    <scope>NUCLEOTIDE SEQUENCE [LARGE SCALE GENOMIC DNA]</scope>
    <source>
        <strain evidence="9">MEAM1</strain>
    </source>
</reference>
<accession>A0A249DZU7</accession>
<feature type="transmembrane region" description="Helical" evidence="6">
    <location>
        <begin position="177"/>
        <end position="200"/>
    </location>
</feature>
<feature type="transmembrane region" description="Helical" evidence="6">
    <location>
        <begin position="151"/>
        <end position="170"/>
    </location>
</feature>
<feature type="transmembrane region" description="Helical" evidence="6">
    <location>
        <begin position="93"/>
        <end position="114"/>
    </location>
</feature>
<dbReference type="PANTHER" id="PTHR32322:SF14">
    <property type="entry name" value="PROTEIN PAGO"/>
    <property type="match status" value="1"/>
</dbReference>
<dbReference type="AlphaFoldDB" id="A0A249DZU7"/>
<evidence type="ECO:0000313" key="9">
    <source>
        <dbReference type="Proteomes" id="UP000216438"/>
    </source>
</evidence>
<dbReference type="Proteomes" id="UP000216438">
    <property type="component" value="Chromosome"/>
</dbReference>
<keyword evidence="2" id="KW-1003">Cell membrane</keyword>
<name>A0A249DZU7_9ENTR</name>
<evidence type="ECO:0000259" key="7">
    <source>
        <dbReference type="Pfam" id="PF00892"/>
    </source>
</evidence>
<feature type="transmembrane region" description="Helical" evidence="6">
    <location>
        <begin position="240"/>
        <end position="258"/>
    </location>
</feature>
<dbReference type="EMBL" id="CP016303">
    <property type="protein sequence ID" value="ASX27078.1"/>
    <property type="molecule type" value="Genomic_DNA"/>
</dbReference>
<keyword evidence="3 6" id="KW-0812">Transmembrane</keyword>
<comment type="subcellular location">
    <subcellularLocation>
        <location evidence="1">Cell membrane</location>
        <topology evidence="1">Multi-pass membrane protein</topology>
    </subcellularLocation>
</comment>
<feature type="domain" description="EamA" evidence="7">
    <location>
        <begin position="151"/>
        <end position="286"/>
    </location>
</feature>
<evidence type="ECO:0000256" key="6">
    <source>
        <dbReference type="SAM" id="Phobius"/>
    </source>
</evidence>
<dbReference type="PANTHER" id="PTHR32322">
    <property type="entry name" value="INNER MEMBRANE TRANSPORTER"/>
    <property type="match status" value="1"/>
</dbReference>
<reference evidence="8 9" key="2">
    <citation type="submission" date="2017-09" db="EMBL/GenBank/DDBJ databases">
        <title>The genome of whitefly Bemisia tabaci, a global crop pest, provides novel insights into virus transmission, host adaptation and insecticide resistance.</title>
        <authorList>
            <person name="Kaur N."/>
            <person name="Kliot A."/>
            <person name="Pinheiro P.V."/>
            <person name="Luan J."/>
            <person name="Zheng Y."/>
            <person name="Liu W."/>
            <person name="Sun H."/>
            <person name="Yang X."/>
            <person name="Xu Y."/>
            <person name="Luo Y."/>
            <person name="Kruse A."/>
            <person name="Fisher T.W."/>
            <person name="Nelson D.R."/>
            <person name="Elimelech M."/>
            <person name="MacCoss M."/>
            <person name="Johnson R."/>
            <person name="Cohen E."/>
            <person name="Hunter W.B."/>
            <person name="Brown J.K."/>
            <person name="Jander G."/>
            <person name="Cilia M."/>
            <person name="Douglas A.E."/>
            <person name="Ghanim M."/>
            <person name="Simmons A.M."/>
            <person name="Wintermantel W.M."/>
            <person name="Ling K.-S."/>
            <person name="Fei Z."/>
        </authorList>
    </citation>
    <scope>NUCLEOTIDE SEQUENCE [LARGE SCALE GENOMIC DNA]</scope>
    <source>
        <strain evidence="8 9">MEAM1</strain>
    </source>
</reference>
<evidence type="ECO:0000256" key="4">
    <source>
        <dbReference type="ARBA" id="ARBA00022989"/>
    </source>
</evidence>
<proteinExistence type="predicted"/>